<evidence type="ECO:0000256" key="2">
    <source>
        <dbReference type="ARBA" id="ARBA00007365"/>
    </source>
</evidence>
<organism evidence="7 8">
    <name type="scientific">Klebsormidium nitens</name>
    <name type="common">Green alga</name>
    <name type="synonym">Ulothrix nitens</name>
    <dbReference type="NCBI Taxonomy" id="105231"/>
    <lineage>
        <taxon>Eukaryota</taxon>
        <taxon>Viridiplantae</taxon>
        <taxon>Streptophyta</taxon>
        <taxon>Klebsormidiophyceae</taxon>
        <taxon>Klebsormidiales</taxon>
        <taxon>Klebsormidiaceae</taxon>
        <taxon>Klebsormidium</taxon>
    </lineage>
</organism>
<comment type="similarity">
    <text evidence="2">Belongs to the cyclophilin-type PPIase family.</text>
</comment>
<dbReference type="FunFam" id="2.40.100.10:FF:000001">
    <property type="entry name" value="Peptidyl-prolyl cis-trans isomerase"/>
    <property type="match status" value="1"/>
</dbReference>
<keyword evidence="8" id="KW-1185">Reference proteome</keyword>
<dbReference type="PROSITE" id="PS00170">
    <property type="entry name" value="CSA_PPIASE_1"/>
    <property type="match status" value="1"/>
</dbReference>
<name>A0A1Y1IAJ1_KLENI</name>
<evidence type="ECO:0000256" key="4">
    <source>
        <dbReference type="ARBA" id="ARBA00023110"/>
    </source>
</evidence>
<dbReference type="EC" id="5.2.1.8" evidence="3"/>
<dbReference type="InterPro" id="IPR020892">
    <property type="entry name" value="Cyclophilin-type_PPIase_CS"/>
</dbReference>
<dbReference type="STRING" id="105231.A0A1Y1IAJ1"/>
<protein>
    <recommendedName>
        <fullName evidence="3">peptidylprolyl isomerase</fullName>
        <ecNumber evidence="3">5.2.1.8</ecNumber>
    </recommendedName>
</protein>
<dbReference type="InterPro" id="IPR002130">
    <property type="entry name" value="Cyclophilin-type_PPIase_dom"/>
</dbReference>
<keyword evidence="4" id="KW-0697">Rotamase</keyword>
<proteinExistence type="inferred from homology"/>
<dbReference type="PANTHER" id="PTHR11071:SF561">
    <property type="entry name" value="PEPTIDYL-PROLYL CIS-TRANS ISOMERASE D-RELATED"/>
    <property type="match status" value="1"/>
</dbReference>
<dbReference type="GO" id="GO:0003755">
    <property type="term" value="F:peptidyl-prolyl cis-trans isomerase activity"/>
    <property type="evidence" value="ECO:0000318"/>
    <property type="project" value="GO_Central"/>
</dbReference>
<gene>
    <name evidence="7" type="ORF">KFL_002890160</name>
</gene>
<dbReference type="OrthoDB" id="252722at2759"/>
<dbReference type="PROSITE" id="PS50072">
    <property type="entry name" value="CSA_PPIASE_2"/>
    <property type="match status" value="1"/>
</dbReference>
<evidence type="ECO:0000256" key="5">
    <source>
        <dbReference type="ARBA" id="ARBA00023235"/>
    </source>
</evidence>
<dbReference type="PRINTS" id="PR00153">
    <property type="entry name" value="CSAPPISMRASE"/>
</dbReference>
<dbReference type="SUPFAM" id="SSF50891">
    <property type="entry name" value="Cyclophilin-like"/>
    <property type="match status" value="1"/>
</dbReference>
<feature type="domain" description="PPIase cyclophilin-type" evidence="6">
    <location>
        <begin position="155"/>
        <end position="313"/>
    </location>
</feature>
<dbReference type="Proteomes" id="UP000054558">
    <property type="component" value="Unassembled WGS sequence"/>
</dbReference>
<dbReference type="Pfam" id="PF00160">
    <property type="entry name" value="Pro_isomerase"/>
    <property type="match status" value="1"/>
</dbReference>
<evidence type="ECO:0000256" key="3">
    <source>
        <dbReference type="ARBA" id="ARBA00013194"/>
    </source>
</evidence>
<keyword evidence="5" id="KW-0413">Isomerase</keyword>
<dbReference type="PANTHER" id="PTHR11071">
    <property type="entry name" value="PEPTIDYL-PROLYL CIS-TRANS ISOMERASE"/>
    <property type="match status" value="1"/>
</dbReference>
<comment type="catalytic activity">
    <reaction evidence="1">
        <text>[protein]-peptidylproline (omega=180) = [protein]-peptidylproline (omega=0)</text>
        <dbReference type="Rhea" id="RHEA:16237"/>
        <dbReference type="Rhea" id="RHEA-COMP:10747"/>
        <dbReference type="Rhea" id="RHEA-COMP:10748"/>
        <dbReference type="ChEBI" id="CHEBI:83833"/>
        <dbReference type="ChEBI" id="CHEBI:83834"/>
        <dbReference type="EC" id="5.2.1.8"/>
    </reaction>
</comment>
<reference evidence="7 8" key="1">
    <citation type="journal article" date="2014" name="Nat. Commun.">
        <title>Klebsormidium flaccidum genome reveals primary factors for plant terrestrial adaptation.</title>
        <authorList>
            <person name="Hori K."/>
            <person name="Maruyama F."/>
            <person name="Fujisawa T."/>
            <person name="Togashi T."/>
            <person name="Yamamoto N."/>
            <person name="Seo M."/>
            <person name="Sato S."/>
            <person name="Yamada T."/>
            <person name="Mori H."/>
            <person name="Tajima N."/>
            <person name="Moriyama T."/>
            <person name="Ikeuchi M."/>
            <person name="Watanabe M."/>
            <person name="Wada H."/>
            <person name="Kobayashi K."/>
            <person name="Saito M."/>
            <person name="Masuda T."/>
            <person name="Sasaki-Sekimoto Y."/>
            <person name="Mashiguchi K."/>
            <person name="Awai K."/>
            <person name="Shimojima M."/>
            <person name="Masuda S."/>
            <person name="Iwai M."/>
            <person name="Nobusawa T."/>
            <person name="Narise T."/>
            <person name="Kondo S."/>
            <person name="Saito H."/>
            <person name="Sato R."/>
            <person name="Murakawa M."/>
            <person name="Ihara Y."/>
            <person name="Oshima-Yamada Y."/>
            <person name="Ohtaka K."/>
            <person name="Satoh M."/>
            <person name="Sonobe K."/>
            <person name="Ishii M."/>
            <person name="Ohtani R."/>
            <person name="Kanamori-Sato M."/>
            <person name="Honoki R."/>
            <person name="Miyazaki D."/>
            <person name="Mochizuki H."/>
            <person name="Umetsu J."/>
            <person name="Higashi K."/>
            <person name="Shibata D."/>
            <person name="Kamiya Y."/>
            <person name="Sato N."/>
            <person name="Nakamura Y."/>
            <person name="Tabata S."/>
            <person name="Ida S."/>
            <person name="Kurokawa K."/>
            <person name="Ohta H."/>
        </authorList>
    </citation>
    <scope>NUCLEOTIDE SEQUENCE [LARGE SCALE GENOMIC DNA]</scope>
    <source>
        <strain evidence="7 8">NIES-2285</strain>
    </source>
</reference>
<dbReference type="EMBL" id="DF237238">
    <property type="protein sequence ID" value="GAQ86449.1"/>
    <property type="molecule type" value="Genomic_DNA"/>
</dbReference>
<dbReference type="GO" id="GO:0005737">
    <property type="term" value="C:cytoplasm"/>
    <property type="evidence" value="ECO:0000318"/>
    <property type="project" value="GO_Central"/>
</dbReference>
<evidence type="ECO:0000259" key="6">
    <source>
        <dbReference type="PROSITE" id="PS50072"/>
    </source>
</evidence>
<dbReference type="AlphaFoldDB" id="A0A1Y1IAJ1"/>
<evidence type="ECO:0000313" key="7">
    <source>
        <dbReference type="EMBL" id="GAQ86449.1"/>
    </source>
</evidence>
<evidence type="ECO:0000313" key="8">
    <source>
        <dbReference type="Proteomes" id="UP000054558"/>
    </source>
</evidence>
<sequence>MVAVACTASRGVWAANSLHNLQCCDHRSDQIRSSTEVELRKVARSHQSPNRSISSPFNGLPFLSSTGTLSGYGDLRASSQRYKLRKGSVTPINASVDSGAEADAVSERPHAVTKRSLALLGLAAAGLLAANEPSARAEEAEAASAESPKVTSRVFLDISVDGEPAGRVVLGLFGEAVPRTAENFRVLATGEKGFGYKNSTFHRIIKNFVVQGGDFEFGNGLGGKSIYGWKFKDENFSVRHSSPGMLSMANSGPNTNGSQFFITLKPTPWLDGRHVVFGKVLEGMDIVRKMEDVPTSSPFYAPPYRVAIVNCGEL</sequence>
<accession>A0A1Y1IAJ1</accession>
<dbReference type="InterPro" id="IPR029000">
    <property type="entry name" value="Cyclophilin-like_dom_sf"/>
</dbReference>
<dbReference type="GO" id="GO:0016018">
    <property type="term" value="F:cyclosporin A binding"/>
    <property type="evidence" value="ECO:0000318"/>
    <property type="project" value="GO_Central"/>
</dbReference>
<dbReference type="Gene3D" id="2.40.100.10">
    <property type="entry name" value="Cyclophilin-like"/>
    <property type="match status" value="1"/>
</dbReference>
<dbReference type="GO" id="GO:0006457">
    <property type="term" value="P:protein folding"/>
    <property type="evidence" value="ECO:0000318"/>
    <property type="project" value="GO_Central"/>
</dbReference>
<evidence type="ECO:0000256" key="1">
    <source>
        <dbReference type="ARBA" id="ARBA00000971"/>
    </source>
</evidence>